<sequence length="122" mass="13097">MSLPNPALVAPEAGFSIPTGTLESTEIPFPNCIRLLCLFPSSSYPTADFAGDGTVSGPCVLSCPGRRAAVIQPHATRILRCGLRLRRGGTDGLNSFSFCLRSAKSICGFETSVDWTHDRPRR</sequence>
<dbReference type="HOGENOM" id="CLU_2025112_0_0_10"/>
<dbReference type="AlphaFoldDB" id="D5H7F5"/>
<gene>
    <name evidence="1" type="ordered locus">SRM_01039</name>
</gene>
<accession>D5H7F5</accession>
<reference evidence="1 2" key="1">
    <citation type="journal article" date="2010" name="ISME J.">
        <title>Fine-scale evolution: genomic, phenotypic and ecological differentiation in two coexisting Salinibacter ruber strains.</title>
        <authorList>
            <person name="Pena A."/>
            <person name="Teeling H."/>
            <person name="Huerta-Cepas J."/>
            <person name="Santos F."/>
            <person name="Yarza P."/>
            <person name="Brito-Echeverria J."/>
            <person name="Lucio M."/>
            <person name="Schmitt-Kopplin P."/>
            <person name="Meseguer I."/>
            <person name="Schenowitz C."/>
            <person name="Dossat C."/>
            <person name="Barbe V."/>
            <person name="Dopazo J."/>
            <person name="Rossello-Mora R."/>
            <person name="Schuler M."/>
            <person name="Glockner F.O."/>
            <person name="Amann R."/>
            <person name="Gabaldon T."/>
            <person name="Anton J."/>
        </authorList>
    </citation>
    <scope>NUCLEOTIDE SEQUENCE [LARGE SCALE GENOMIC DNA]</scope>
    <source>
        <strain evidence="1 2">M8</strain>
    </source>
</reference>
<proteinExistence type="predicted"/>
<dbReference type="EMBL" id="FP565814">
    <property type="protein sequence ID" value="CBH23960.1"/>
    <property type="molecule type" value="Genomic_DNA"/>
</dbReference>
<dbReference type="Proteomes" id="UP000000933">
    <property type="component" value="Chromosome"/>
</dbReference>
<dbReference type="KEGG" id="srm:SRM_01039"/>
<evidence type="ECO:0000313" key="2">
    <source>
        <dbReference type="Proteomes" id="UP000000933"/>
    </source>
</evidence>
<name>D5H7F5_SALRM</name>
<evidence type="ECO:0000313" key="1">
    <source>
        <dbReference type="EMBL" id="CBH23960.1"/>
    </source>
</evidence>
<protein>
    <submittedName>
        <fullName evidence="1">Uncharacterized protein</fullName>
    </submittedName>
</protein>
<organism evidence="1 2">
    <name type="scientific">Salinibacter ruber (strain M8)</name>
    <dbReference type="NCBI Taxonomy" id="761659"/>
    <lineage>
        <taxon>Bacteria</taxon>
        <taxon>Pseudomonadati</taxon>
        <taxon>Rhodothermota</taxon>
        <taxon>Rhodothermia</taxon>
        <taxon>Rhodothermales</taxon>
        <taxon>Salinibacteraceae</taxon>
        <taxon>Salinibacter</taxon>
    </lineage>
</organism>
<reference evidence="2" key="2">
    <citation type="submission" date="2010-04" db="EMBL/GenBank/DDBJ databases">
        <title>Genome sequence of Salinibacter ruber M8.</title>
        <authorList>
            <consortium name="Genoscope"/>
        </authorList>
    </citation>
    <scope>NUCLEOTIDE SEQUENCE [LARGE SCALE GENOMIC DNA]</scope>
    <source>
        <strain evidence="2">M8</strain>
    </source>
</reference>